<organism evidence="1 2">
    <name type="scientific">Aristolochia fimbriata</name>
    <name type="common">White veined hardy Dutchman's pipe vine</name>
    <dbReference type="NCBI Taxonomy" id="158543"/>
    <lineage>
        <taxon>Eukaryota</taxon>
        <taxon>Viridiplantae</taxon>
        <taxon>Streptophyta</taxon>
        <taxon>Embryophyta</taxon>
        <taxon>Tracheophyta</taxon>
        <taxon>Spermatophyta</taxon>
        <taxon>Magnoliopsida</taxon>
        <taxon>Magnoliidae</taxon>
        <taxon>Piperales</taxon>
        <taxon>Aristolochiaceae</taxon>
        <taxon>Aristolochia</taxon>
    </lineage>
</organism>
<protein>
    <submittedName>
        <fullName evidence="1">Uncharacterized protein</fullName>
    </submittedName>
</protein>
<reference evidence="1 2" key="1">
    <citation type="submission" date="2021-07" db="EMBL/GenBank/DDBJ databases">
        <title>The Aristolochia fimbriata genome: insights into angiosperm evolution, floral development and chemical biosynthesis.</title>
        <authorList>
            <person name="Jiao Y."/>
        </authorList>
    </citation>
    <scope>NUCLEOTIDE SEQUENCE [LARGE SCALE GENOMIC DNA]</scope>
    <source>
        <strain evidence="1">IBCAS-2021</strain>
        <tissue evidence="1">Leaf</tissue>
    </source>
</reference>
<dbReference type="Proteomes" id="UP000825729">
    <property type="component" value="Unassembled WGS sequence"/>
</dbReference>
<name>A0AAV7F632_ARIFI</name>
<accession>A0AAV7F632</accession>
<evidence type="ECO:0000313" key="2">
    <source>
        <dbReference type="Proteomes" id="UP000825729"/>
    </source>
</evidence>
<proteinExistence type="predicted"/>
<sequence>MPRLSNTPTVRRISQSEPRERCLWKVCLQDPTVSGQQDDGGLKTRSGDRRVKFVNVRFTGSPFFITYDLKGGGFTGGLAFGGLTRRHRSPLCRQGRIWTWTHGSCNALTACATNPTW</sequence>
<dbReference type="EMBL" id="JAINDJ010000002">
    <property type="protein sequence ID" value="KAG9456171.1"/>
    <property type="molecule type" value="Genomic_DNA"/>
</dbReference>
<keyword evidence="2" id="KW-1185">Reference proteome</keyword>
<comment type="caution">
    <text evidence="1">The sequence shown here is derived from an EMBL/GenBank/DDBJ whole genome shotgun (WGS) entry which is preliminary data.</text>
</comment>
<dbReference type="AlphaFoldDB" id="A0AAV7F632"/>
<evidence type="ECO:0000313" key="1">
    <source>
        <dbReference type="EMBL" id="KAG9456171.1"/>
    </source>
</evidence>
<gene>
    <name evidence="1" type="ORF">H6P81_000679</name>
</gene>